<dbReference type="KEGG" id="eae:EAE_23120"/>
<dbReference type="PATRIC" id="fig|1028307.3.peg.4583"/>
<dbReference type="GO" id="GO:0051301">
    <property type="term" value="P:cell division"/>
    <property type="evidence" value="ECO:0007669"/>
    <property type="project" value="UniProtKB-KW"/>
</dbReference>
<gene>
    <name evidence="1" type="primary">drpB</name>
    <name evidence="2" type="ordered locus">EAE_23120</name>
</gene>
<sequence>MDTKAKRGPVGKLALWAFYAFCAYFVWAMVRYWWIVGRIQSVPGASIDGEWGSTAGKWIGALLGFLVLGAVGLILGAIAWYTRPPIQVHEQRD</sequence>
<evidence type="ECO:0000313" key="3">
    <source>
        <dbReference type="Proteomes" id="UP000008881"/>
    </source>
</evidence>
<keyword evidence="1" id="KW-0997">Cell inner membrane</keyword>
<feature type="transmembrane region" description="Helical" evidence="1">
    <location>
        <begin position="58"/>
        <end position="82"/>
    </location>
</feature>
<keyword evidence="3" id="KW-1185">Reference proteome</keyword>
<keyword evidence="1" id="KW-1003">Cell membrane</keyword>
<organism evidence="2 3">
    <name type="scientific">Klebsiella aerogenes (strain ATCC 13048 / DSM 30053 / CCUG 1429 / JCM 1235 / KCTC 2190 / NBRC 13534 / NCIMB 10102 / NCTC 10006 / CDC 819-56)</name>
    <name type="common">Enterobacter aerogenes</name>
    <dbReference type="NCBI Taxonomy" id="1028307"/>
    <lineage>
        <taxon>Bacteria</taxon>
        <taxon>Pseudomonadati</taxon>
        <taxon>Pseudomonadota</taxon>
        <taxon>Gammaproteobacteria</taxon>
        <taxon>Enterobacterales</taxon>
        <taxon>Enterobacteriaceae</taxon>
        <taxon>Klebsiella/Raoultella group</taxon>
        <taxon>Klebsiella</taxon>
    </lineage>
</organism>
<keyword evidence="1" id="KW-1133">Transmembrane helix</keyword>
<feature type="transmembrane region" description="Helical" evidence="1">
    <location>
        <begin position="13"/>
        <end position="34"/>
    </location>
</feature>
<dbReference type="HAMAP" id="MF_00857">
    <property type="entry name" value="DrpB"/>
    <property type="match status" value="1"/>
</dbReference>
<dbReference type="Proteomes" id="UP000008881">
    <property type="component" value="Chromosome"/>
</dbReference>
<evidence type="ECO:0000256" key="1">
    <source>
        <dbReference type="HAMAP-Rule" id="MF_00857"/>
    </source>
</evidence>
<dbReference type="InterPro" id="IPR046385">
    <property type="entry name" value="DrpB"/>
</dbReference>
<dbReference type="EMBL" id="CP002824">
    <property type="protein sequence ID" value="AEG99523.1"/>
    <property type="molecule type" value="Genomic_DNA"/>
</dbReference>
<protein>
    <recommendedName>
        <fullName evidence="1">Cell division protein DrpB</fullName>
    </recommendedName>
    <alternativeName>
        <fullName evidence="1">Division ring protein B</fullName>
    </alternativeName>
</protein>
<dbReference type="OrthoDB" id="6561718at2"/>
<comment type="subcellular location">
    <subcellularLocation>
        <location evidence="1">Cell inner membrane</location>
        <topology evidence="1">Multi-pass membrane protein</topology>
    </subcellularLocation>
    <text evidence="1">Localizes to the septal ring before constriction, only when cells are grown at low ionic strength.</text>
</comment>
<dbReference type="GO" id="GO:0005886">
    <property type="term" value="C:plasma membrane"/>
    <property type="evidence" value="ECO:0007669"/>
    <property type="project" value="UniProtKB-SubCell"/>
</dbReference>
<accession>A0A0H3FUR7</accession>
<keyword evidence="1" id="KW-0472">Membrane</keyword>
<keyword evidence="1" id="KW-0131">Cell cycle</keyword>
<comment type="similarity">
    <text evidence="1">Belongs to the DrpB family.</text>
</comment>
<evidence type="ECO:0000313" key="2">
    <source>
        <dbReference type="EMBL" id="AEG99523.1"/>
    </source>
</evidence>
<comment type="function">
    <text evidence="1">A non-essential division protein that localizes to the septal ring in low ionic strength medium.</text>
</comment>
<dbReference type="RefSeq" id="WP_015705988.1">
    <property type="nucleotide sequence ID" value="NC_015663.1"/>
</dbReference>
<dbReference type="GeneID" id="93312792"/>
<reference evidence="2 3" key="1">
    <citation type="journal article" date="2012" name="J. Bacteriol.">
        <title>Complete genome sequence of Enterobacter aerogenes KCTC 2190.</title>
        <authorList>
            <person name="Shin S.H."/>
            <person name="Kim S."/>
            <person name="Kim J.Y."/>
            <person name="Lee S."/>
            <person name="Um Y."/>
            <person name="Oh M.K."/>
            <person name="Kim Y.R."/>
            <person name="Lee J."/>
            <person name="Yang K.S."/>
        </authorList>
    </citation>
    <scope>NUCLEOTIDE SEQUENCE [LARGE SCALE GENOMIC DNA]</scope>
    <source>
        <strain evidence="2 3">KCTC 2190</strain>
    </source>
</reference>
<proteinExistence type="inferred from homology"/>
<name>A0A0H3FUR7_KLEAK</name>
<dbReference type="AlphaFoldDB" id="A0A0H3FUR7"/>
<dbReference type="NCBIfam" id="NF038392">
    <property type="entry name" value="div_DrpB_YedR"/>
    <property type="match status" value="1"/>
</dbReference>
<keyword evidence="1" id="KW-0812">Transmembrane</keyword>
<keyword evidence="1" id="KW-0132">Cell division</keyword>
<dbReference type="eggNOG" id="ENOG5032VGN">
    <property type="taxonomic scope" value="Bacteria"/>
</dbReference>
<dbReference type="HOGENOM" id="CLU_168880_1_0_6"/>